<dbReference type="InterPro" id="IPR001296">
    <property type="entry name" value="Glyco_trans_1"/>
</dbReference>
<dbReference type="Pfam" id="PF00534">
    <property type="entry name" value="Glycos_transf_1"/>
    <property type="match status" value="1"/>
</dbReference>
<accession>A0A1I5HK80</accession>
<dbReference type="PANTHER" id="PTHR12526">
    <property type="entry name" value="GLYCOSYLTRANSFERASE"/>
    <property type="match status" value="1"/>
</dbReference>
<dbReference type="Gene3D" id="3.40.50.2000">
    <property type="entry name" value="Glycogen Phosphorylase B"/>
    <property type="match status" value="2"/>
</dbReference>
<evidence type="ECO:0000313" key="3">
    <source>
        <dbReference type="Proteomes" id="UP000199564"/>
    </source>
</evidence>
<dbReference type="STRING" id="226506.SAMN04488519_10796"/>
<dbReference type="GO" id="GO:0016757">
    <property type="term" value="F:glycosyltransferase activity"/>
    <property type="evidence" value="ECO:0007669"/>
    <property type="project" value="InterPro"/>
</dbReference>
<gene>
    <name evidence="2" type="ORF">SAMN04488519_10796</name>
</gene>
<feature type="domain" description="Glycosyl transferase family 1" evidence="1">
    <location>
        <begin position="164"/>
        <end position="317"/>
    </location>
</feature>
<name>A0A1I5HK80_9BACT</name>
<dbReference type="Proteomes" id="UP000199564">
    <property type="component" value="Unassembled WGS sequence"/>
</dbReference>
<evidence type="ECO:0000313" key="2">
    <source>
        <dbReference type="EMBL" id="SFO48692.1"/>
    </source>
</evidence>
<dbReference type="RefSeq" id="WP_091654500.1">
    <property type="nucleotide sequence ID" value="NZ_FOVW01000007.1"/>
</dbReference>
<evidence type="ECO:0000259" key="1">
    <source>
        <dbReference type="Pfam" id="PF00534"/>
    </source>
</evidence>
<dbReference type="AlphaFoldDB" id="A0A1I5HK80"/>
<protein>
    <submittedName>
        <fullName evidence="2">Protein involved in gliding motility RemC</fullName>
    </submittedName>
</protein>
<sequence>MKILFLGETYRADAKTWIEGIETFSGAKIDTMEVPFSPKRWKRISLFLLFLVQLIRLRTQKSFDIVLAERATSYGFFSLLVKARVKVVAQQGITDAFPEEGFTGLYKRFFQRRVYKNVDLIHAWGHVMTYAMLESGAAPSKIMVLPKGINLQRYTFSEKHEFNSTPIGIVTRSLSDIYRHDIILQSLAILKEKGIEVKLRVVGDGVLMEDLKLLAKNLQISNQVMFLGRVDNDKLPVLLNDSDFYVAIPETEGVSASLFEAMAGGCFPIVTDLPSNRAFIRPGQNGLLVPSGDAQKLADAIELFLASRSKFTEYVRENRAYIESEVDFNKNMEIIWSRYQQLLK</sequence>
<keyword evidence="3" id="KW-1185">Reference proteome</keyword>
<dbReference type="EMBL" id="FOVW01000007">
    <property type="protein sequence ID" value="SFO48692.1"/>
    <property type="molecule type" value="Genomic_DNA"/>
</dbReference>
<proteinExistence type="predicted"/>
<organism evidence="2 3">
    <name type="scientific">Algoriphagus ornithinivorans</name>
    <dbReference type="NCBI Taxonomy" id="226506"/>
    <lineage>
        <taxon>Bacteria</taxon>
        <taxon>Pseudomonadati</taxon>
        <taxon>Bacteroidota</taxon>
        <taxon>Cytophagia</taxon>
        <taxon>Cytophagales</taxon>
        <taxon>Cyclobacteriaceae</taxon>
        <taxon>Algoriphagus</taxon>
    </lineage>
</organism>
<dbReference type="SUPFAM" id="SSF53756">
    <property type="entry name" value="UDP-Glycosyltransferase/glycogen phosphorylase"/>
    <property type="match status" value="1"/>
</dbReference>
<reference evidence="3" key="1">
    <citation type="submission" date="2016-10" db="EMBL/GenBank/DDBJ databases">
        <authorList>
            <person name="Varghese N."/>
            <person name="Submissions S."/>
        </authorList>
    </citation>
    <scope>NUCLEOTIDE SEQUENCE [LARGE SCALE GENOMIC DNA]</scope>
    <source>
        <strain evidence="3">DSM 15282</strain>
    </source>
</reference>